<dbReference type="EMBL" id="QXFU01002042">
    <property type="protein sequence ID" value="KAE8991337.1"/>
    <property type="molecule type" value="Genomic_DNA"/>
</dbReference>
<dbReference type="OrthoDB" id="10399768at2759"/>
<dbReference type="AlphaFoldDB" id="A0A6A3JCB5"/>
<reference evidence="1 2" key="1">
    <citation type="submission" date="2018-09" db="EMBL/GenBank/DDBJ databases">
        <title>Genomic investigation of the strawberry pathogen Phytophthora fragariae indicates pathogenicity is determined by transcriptional variation in three key races.</title>
        <authorList>
            <person name="Adams T.M."/>
            <person name="Armitage A.D."/>
            <person name="Sobczyk M.K."/>
            <person name="Bates H.J."/>
            <person name="Dunwell J.M."/>
            <person name="Nellist C.F."/>
            <person name="Harrison R.J."/>
        </authorList>
    </citation>
    <scope>NUCLEOTIDE SEQUENCE [LARGE SCALE GENOMIC DNA]</scope>
    <source>
        <strain evidence="1 2">SCRP324</strain>
    </source>
</reference>
<evidence type="ECO:0000313" key="2">
    <source>
        <dbReference type="Proteomes" id="UP000435112"/>
    </source>
</evidence>
<evidence type="ECO:0000313" key="1">
    <source>
        <dbReference type="EMBL" id="KAE8991337.1"/>
    </source>
</evidence>
<organism evidence="1 2">
    <name type="scientific">Phytophthora rubi</name>
    <dbReference type="NCBI Taxonomy" id="129364"/>
    <lineage>
        <taxon>Eukaryota</taxon>
        <taxon>Sar</taxon>
        <taxon>Stramenopiles</taxon>
        <taxon>Oomycota</taxon>
        <taxon>Peronosporomycetes</taxon>
        <taxon>Peronosporales</taxon>
        <taxon>Peronosporaceae</taxon>
        <taxon>Phytophthora</taxon>
    </lineage>
</organism>
<sequence>MPADSKLCIVCDDFFRLVLSLILNCASKYTNNNINSDLNLSNGFQSTNISNMVKYATEDVTPTPKQETLVINGEPDKFESGYANMPTTPKATDLVPIMAEKRTGMYRFAVQSVHLRECFAEFLGTYVMLVFGMGVNNQY</sequence>
<protein>
    <submittedName>
        <fullName evidence="1">Uncharacterized protein</fullName>
    </submittedName>
</protein>
<accession>A0A6A3JCB5</accession>
<gene>
    <name evidence="1" type="ORF">PR002_g20883</name>
</gene>
<comment type="caution">
    <text evidence="1">The sequence shown here is derived from an EMBL/GenBank/DDBJ whole genome shotgun (WGS) entry which is preliminary data.</text>
</comment>
<dbReference type="Proteomes" id="UP000435112">
    <property type="component" value="Unassembled WGS sequence"/>
</dbReference>
<name>A0A6A3JCB5_9STRA</name>
<proteinExistence type="predicted"/>